<name>A0A0D3KGJ0_EMIH1</name>
<dbReference type="InterPro" id="IPR029058">
    <property type="entry name" value="AB_hydrolase_fold"/>
</dbReference>
<sequence length="694" mass="74144">MQPSMQPPPVRVLCLHGYASNGETFLATKAKALVRRLAADLPSLELCGHRTGDFTVAGARHGKQRAWFLFEPPYPLTDRTQQPAWRAHEHVEYVSVDSALDRLADDWRSGGFDGVLGFSQGAPPRVAIFFNGFLTPLPSNPPLRWWRDLAPSSLRTPTLVVCGSADPVDAGGQAARLAALFATSRVHVVPNGAHAMPREEEDLAAISTFCRAALCGRAALGGGEYRHEKGTATIAPSLLALGHWSDGLRQPLKIALLDPRWLPSPTGSAGATTCLAAVLRGVWLCSTSPVECSVIVVGTKVTCGSSYTKRHRLQGVHSNAMHMARSSIGLMIRAVATAIVGCLSAAAPLAARFSAAAPSSPGDAGVTPDDLGDQPGQSEKGQLRALTRTAVFVEVSREAEATASHARPQQSERVGIGVRAPALSLRATPAVSMGEADASLMELARRRDFQSFVAQARDEPSSVLQLVKDAGVAGAISYTAVELTFFAVALPVGYVAWHASTGEWLQPLLLLRGDDVEGKARLLGLLLSYVVLLKTLFPVRLGSHPPCQRHALGGVLPFDAAQQQRFDAALAELSALNPTPEPARSPLFSGTWECVRMRSVVDSPLLGVVGGSTLTNVIEFEEGGFLRVGSTISPDAERGERFSFSFDSCAVRWRSLELPLPPVGRGWGELLYLDDELRVQRDVRGDLLVATRVG</sequence>
<dbReference type="RefSeq" id="XP_005787304.1">
    <property type="nucleotide sequence ID" value="XM_005787247.1"/>
</dbReference>
<proteinExistence type="inferred from homology"/>
<dbReference type="GO" id="GO:0005634">
    <property type="term" value="C:nucleus"/>
    <property type="evidence" value="ECO:0007669"/>
    <property type="project" value="TreeGrafter"/>
</dbReference>
<dbReference type="GO" id="GO:0005737">
    <property type="term" value="C:cytoplasm"/>
    <property type="evidence" value="ECO:0007669"/>
    <property type="project" value="TreeGrafter"/>
</dbReference>
<evidence type="ECO:0000313" key="5">
    <source>
        <dbReference type="EnsemblProtists" id="EOD34875"/>
    </source>
</evidence>
<dbReference type="PANTHER" id="PTHR48070:SF3">
    <property type="entry name" value="ESTERASE DBAE-RELATED"/>
    <property type="match status" value="1"/>
</dbReference>
<dbReference type="Gene3D" id="3.40.50.1820">
    <property type="entry name" value="alpha/beta hydrolase"/>
    <property type="match status" value="1"/>
</dbReference>
<evidence type="ECO:0000259" key="4">
    <source>
        <dbReference type="Pfam" id="PF03959"/>
    </source>
</evidence>
<evidence type="ECO:0000256" key="1">
    <source>
        <dbReference type="ARBA" id="ARBA00005863"/>
    </source>
</evidence>
<dbReference type="KEGG" id="ehx:EMIHUDRAFT_455484"/>
<dbReference type="InterPro" id="IPR005645">
    <property type="entry name" value="FSH-like_dom"/>
</dbReference>
<organism evidence="5 6">
    <name type="scientific">Emiliania huxleyi (strain CCMP1516)</name>
    <dbReference type="NCBI Taxonomy" id="280463"/>
    <lineage>
        <taxon>Eukaryota</taxon>
        <taxon>Haptista</taxon>
        <taxon>Haptophyta</taxon>
        <taxon>Prymnesiophyceae</taxon>
        <taxon>Isochrysidales</taxon>
        <taxon>Noelaerhabdaceae</taxon>
        <taxon>Emiliania</taxon>
    </lineage>
</organism>
<protein>
    <recommendedName>
        <fullName evidence="4">Serine hydrolase domain-containing protein</fullName>
    </recommendedName>
</protein>
<dbReference type="SUPFAM" id="SSF53474">
    <property type="entry name" value="alpha/beta-Hydrolases"/>
    <property type="match status" value="1"/>
</dbReference>
<dbReference type="PaxDb" id="2903-EOD34875"/>
<evidence type="ECO:0000256" key="2">
    <source>
        <dbReference type="ARBA" id="ARBA00022801"/>
    </source>
</evidence>
<accession>A0A0D3KGJ0</accession>
<reference evidence="5" key="2">
    <citation type="submission" date="2024-10" db="UniProtKB">
        <authorList>
            <consortium name="EnsemblProtists"/>
        </authorList>
    </citation>
    <scope>IDENTIFICATION</scope>
</reference>
<dbReference type="GO" id="GO:0044550">
    <property type="term" value="P:secondary metabolite biosynthetic process"/>
    <property type="evidence" value="ECO:0007669"/>
    <property type="project" value="TreeGrafter"/>
</dbReference>
<dbReference type="Pfam" id="PF03959">
    <property type="entry name" value="FSH1"/>
    <property type="match status" value="1"/>
</dbReference>
<feature type="region of interest" description="Disordered" evidence="3">
    <location>
        <begin position="357"/>
        <end position="379"/>
    </location>
</feature>
<comment type="similarity">
    <text evidence="1">Belongs to the LovG family.</text>
</comment>
<dbReference type="GO" id="GO:0016787">
    <property type="term" value="F:hydrolase activity"/>
    <property type="evidence" value="ECO:0007669"/>
    <property type="project" value="UniProtKB-KW"/>
</dbReference>
<dbReference type="InterPro" id="IPR050593">
    <property type="entry name" value="LovG"/>
</dbReference>
<keyword evidence="2" id="KW-0378">Hydrolase</keyword>
<evidence type="ECO:0000256" key="3">
    <source>
        <dbReference type="SAM" id="MobiDB-lite"/>
    </source>
</evidence>
<keyword evidence="6" id="KW-1185">Reference proteome</keyword>
<dbReference type="HOGENOM" id="CLU_397139_0_0_1"/>
<dbReference type="PANTHER" id="PTHR48070">
    <property type="entry name" value="ESTERASE OVCA2"/>
    <property type="match status" value="1"/>
</dbReference>
<dbReference type="EnsemblProtists" id="EOD34875">
    <property type="protein sequence ID" value="EOD34875"/>
    <property type="gene ID" value="EMIHUDRAFT_455484"/>
</dbReference>
<evidence type="ECO:0000313" key="6">
    <source>
        <dbReference type="Proteomes" id="UP000013827"/>
    </source>
</evidence>
<dbReference type="Proteomes" id="UP000013827">
    <property type="component" value="Unassembled WGS sequence"/>
</dbReference>
<dbReference type="AlphaFoldDB" id="A0A0D3KGJ0"/>
<dbReference type="eggNOG" id="KOG2551">
    <property type="taxonomic scope" value="Eukaryota"/>
</dbReference>
<dbReference type="GeneID" id="17280146"/>
<reference evidence="6" key="1">
    <citation type="journal article" date="2013" name="Nature">
        <title>Pan genome of the phytoplankton Emiliania underpins its global distribution.</title>
        <authorList>
            <person name="Read B.A."/>
            <person name="Kegel J."/>
            <person name="Klute M.J."/>
            <person name="Kuo A."/>
            <person name="Lefebvre S.C."/>
            <person name="Maumus F."/>
            <person name="Mayer C."/>
            <person name="Miller J."/>
            <person name="Monier A."/>
            <person name="Salamov A."/>
            <person name="Young J."/>
            <person name="Aguilar M."/>
            <person name="Claverie J.M."/>
            <person name="Frickenhaus S."/>
            <person name="Gonzalez K."/>
            <person name="Herman E.K."/>
            <person name="Lin Y.C."/>
            <person name="Napier J."/>
            <person name="Ogata H."/>
            <person name="Sarno A.F."/>
            <person name="Shmutz J."/>
            <person name="Schroeder D."/>
            <person name="de Vargas C."/>
            <person name="Verret F."/>
            <person name="von Dassow P."/>
            <person name="Valentin K."/>
            <person name="Van de Peer Y."/>
            <person name="Wheeler G."/>
            <person name="Dacks J.B."/>
            <person name="Delwiche C.F."/>
            <person name="Dyhrman S.T."/>
            <person name="Glockner G."/>
            <person name="John U."/>
            <person name="Richards T."/>
            <person name="Worden A.Z."/>
            <person name="Zhang X."/>
            <person name="Grigoriev I.V."/>
            <person name="Allen A.E."/>
            <person name="Bidle K."/>
            <person name="Borodovsky M."/>
            <person name="Bowler C."/>
            <person name="Brownlee C."/>
            <person name="Cock J.M."/>
            <person name="Elias M."/>
            <person name="Gladyshev V.N."/>
            <person name="Groth M."/>
            <person name="Guda C."/>
            <person name="Hadaegh A."/>
            <person name="Iglesias-Rodriguez M.D."/>
            <person name="Jenkins J."/>
            <person name="Jones B.M."/>
            <person name="Lawson T."/>
            <person name="Leese F."/>
            <person name="Lindquist E."/>
            <person name="Lobanov A."/>
            <person name="Lomsadze A."/>
            <person name="Malik S.B."/>
            <person name="Marsh M.E."/>
            <person name="Mackinder L."/>
            <person name="Mock T."/>
            <person name="Mueller-Roeber B."/>
            <person name="Pagarete A."/>
            <person name="Parker M."/>
            <person name="Probert I."/>
            <person name="Quesneville H."/>
            <person name="Raines C."/>
            <person name="Rensing S.A."/>
            <person name="Riano-Pachon D.M."/>
            <person name="Richier S."/>
            <person name="Rokitta S."/>
            <person name="Shiraiwa Y."/>
            <person name="Soanes D.M."/>
            <person name="van der Giezen M."/>
            <person name="Wahlund T.M."/>
            <person name="Williams B."/>
            <person name="Wilson W."/>
            <person name="Wolfe G."/>
            <person name="Wurch L.L."/>
        </authorList>
    </citation>
    <scope>NUCLEOTIDE SEQUENCE</scope>
</reference>
<feature type="domain" description="Serine hydrolase" evidence="4">
    <location>
        <begin position="8"/>
        <end position="122"/>
    </location>
</feature>